<feature type="domain" description="Ketoreductase" evidence="2">
    <location>
        <begin position="6"/>
        <end position="199"/>
    </location>
</feature>
<dbReference type="Proteomes" id="UP000054516">
    <property type="component" value="Unassembled WGS sequence"/>
</dbReference>
<dbReference type="InterPro" id="IPR002347">
    <property type="entry name" value="SDR_fam"/>
</dbReference>
<dbReference type="EMBL" id="DF977455">
    <property type="protein sequence ID" value="GAP85297.1"/>
    <property type="molecule type" value="Genomic_DNA"/>
</dbReference>
<protein>
    <submittedName>
        <fullName evidence="3">Putative 3-hydroxyacyl-dehydrogenase</fullName>
    </submittedName>
</protein>
<dbReference type="PRINTS" id="PR00081">
    <property type="entry name" value="GDHRDH"/>
</dbReference>
<evidence type="ECO:0000313" key="4">
    <source>
        <dbReference type="Proteomes" id="UP000054516"/>
    </source>
</evidence>
<name>A0A1W2TBL0_ROSNE</name>
<accession>A0A1W2TBL0</accession>
<evidence type="ECO:0000313" key="3">
    <source>
        <dbReference type="EMBL" id="GAP85297.1"/>
    </source>
</evidence>
<dbReference type="InterPro" id="IPR057326">
    <property type="entry name" value="KR_dom"/>
</dbReference>
<proteinExistence type="predicted"/>
<evidence type="ECO:0000259" key="2">
    <source>
        <dbReference type="SMART" id="SM00822"/>
    </source>
</evidence>
<dbReference type="InterPro" id="IPR036291">
    <property type="entry name" value="NAD(P)-bd_dom_sf"/>
</dbReference>
<organism evidence="3">
    <name type="scientific">Rosellinia necatrix</name>
    <name type="common">White root-rot fungus</name>
    <dbReference type="NCBI Taxonomy" id="77044"/>
    <lineage>
        <taxon>Eukaryota</taxon>
        <taxon>Fungi</taxon>
        <taxon>Dikarya</taxon>
        <taxon>Ascomycota</taxon>
        <taxon>Pezizomycotina</taxon>
        <taxon>Sordariomycetes</taxon>
        <taxon>Xylariomycetidae</taxon>
        <taxon>Xylariales</taxon>
        <taxon>Xylariaceae</taxon>
        <taxon>Rosellinia</taxon>
    </lineage>
</organism>
<dbReference type="Gene3D" id="3.40.50.720">
    <property type="entry name" value="NAD(P)-binding Rossmann-like Domain"/>
    <property type="match status" value="1"/>
</dbReference>
<dbReference type="PANTHER" id="PTHR43658:SF8">
    <property type="entry name" value="17-BETA-HYDROXYSTEROID DEHYDROGENASE 14-RELATED"/>
    <property type="match status" value="1"/>
</dbReference>
<dbReference type="SUPFAM" id="SSF51735">
    <property type="entry name" value="NAD(P)-binding Rossmann-fold domains"/>
    <property type="match status" value="1"/>
</dbReference>
<dbReference type="AlphaFoldDB" id="A0A1W2TBL0"/>
<dbReference type="GO" id="GO:0016491">
    <property type="term" value="F:oxidoreductase activity"/>
    <property type="evidence" value="ECO:0007669"/>
    <property type="project" value="UniProtKB-KW"/>
</dbReference>
<evidence type="ECO:0000256" key="1">
    <source>
        <dbReference type="ARBA" id="ARBA00023002"/>
    </source>
</evidence>
<keyword evidence="4" id="KW-1185">Reference proteome</keyword>
<dbReference type="SMART" id="SM00822">
    <property type="entry name" value="PKS_KR"/>
    <property type="match status" value="1"/>
</dbReference>
<gene>
    <name evidence="3" type="ORF">SAMD00023353_1002290</name>
</gene>
<sequence>MKIEGRTFVVSGGASGLGQAAVEEICRNGGNVAILDLNEELGAAVVKLLPEGAGKFFVCDVSETKSITAAVAGVVEWIGKTGKPMGGVIPAAGVANPSTILDRDGDAFSLDSFDFVTNINIRGTVDLVRQCLVHLAKTEPAGDDQERGVVVMVSSVAAFDGQKGQVAYSASKGAVASMTLPMTRDLARYGIRCMTIAPGIFESRMTAVMPPKLFKGLATVMEFPRRAGKPTEFALLVRQIIENPMLNGTVIRLDGGLRMPSKI</sequence>
<reference evidence="3" key="1">
    <citation type="submission" date="2016-03" db="EMBL/GenBank/DDBJ databases">
        <title>Draft genome sequence of Rosellinia necatrix.</title>
        <authorList>
            <person name="Kanematsu S."/>
        </authorList>
    </citation>
    <scope>NUCLEOTIDE SEQUENCE [LARGE SCALE GENOMIC DNA]</scope>
    <source>
        <strain evidence="3">W97</strain>
    </source>
</reference>
<dbReference type="PANTHER" id="PTHR43658">
    <property type="entry name" value="SHORT-CHAIN DEHYDROGENASE/REDUCTASE"/>
    <property type="match status" value="1"/>
</dbReference>
<dbReference type="OMA" id="RHIFEND"/>
<dbReference type="OrthoDB" id="3819888at2759"/>
<keyword evidence="1" id="KW-0560">Oxidoreductase</keyword>
<dbReference type="STRING" id="77044.A0A1W2TBL0"/>
<dbReference type="Pfam" id="PF00106">
    <property type="entry name" value="adh_short"/>
    <property type="match status" value="1"/>
</dbReference>